<dbReference type="InterPro" id="IPR008727">
    <property type="entry name" value="PAAR_motif"/>
</dbReference>
<evidence type="ECO:0000313" key="2">
    <source>
        <dbReference type="Proteomes" id="UP000501648"/>
    </source>
</evidence>
<dbReference type="AlphaFoldDB" id="A0A6M3ZXS5"/>
<evidence type="ECO:0000313" key="1">
    <source>
        <dbReference type="EMBL" id="QJQ03023.1"/>
    </source>
</evidence>
<dbReference type="CDD" id="cd14744">
    <property type="entry name" value="PAAR_CT_2"/>
    <property type="match status" value="1"/>
</dbReference>
<sequence length="85" mass="8531">MSRPIIVIGDKTSHGGSVIEGSGQTLVGNKLVARIGDQVSCPRHGTTRIVSGDATMVVDGAPVARDGDKTACGAVLIASQASTTL</sequence>
<dbReference type="Gene3D" id="2.60.200.60">
    <property type="match status" value="1"/>
</dbReference>
<dbReference type="Proteomes" id="UP000501648">
    <property type="component" value="Chromosome"/>
</dbReference>
<organism evidence="1 2">
    <name type="scientific">Herbaspirillum rubrisubalbicans Os34</name>
    <dbReference type="NCBI Taxonomy" id="1235827"/>
    <lineage>
        <taxon>Bacteria</taxon>
        <taxon>Pseudomonadati</taxon>
        <taxon>Pseudomonadota</taxon>
        <taxon>Betaproteobacteria</taxon>
        <taxon>Burkholderiales</taxon>
        <taxon>Oxalobacteraceae</taxon>
        <taxon>Herbaspirillum</taxon>
    </lineage>
</organism>
<dbReference type="EMBL" id="CP008956">
    <property type="protein sequence ID" value="QJQ03023.1"/>
    <property type="molecule type" value="Genomic_DNA"/>
</dbReference>
<gene>
    <name evidence="1" type="ORF">C798_23180</name>
</gene>
<reference evidence="1 2" key="1">
    <citation type="journal article" date="2012" name="J. Bacteriol.">
        <title>Genome sequence of the pathogenic Herbaspirillum seropedicae strain Os34, isolated from rice roots.</title>
        <authorList>
            <person name="Ye W."/>
            <person name="Ye S."/>
            <person name="Liu J."/>
            <person name="Chang S."/>
            <person name="Chen M."/>
            <person name="Zhu B."/>
            <person name="Guo L."/>
            <person name="An Q."/>
        </authorList>
    </citation>
    <scope>NUCLEOTIDE SEQUENCE [LARGE SCALE GENOMIC DNA]</scope>
    <source>
        <strain evidence="1 2">Os34</strain>
    </source>
</reference>
<proteinExistence type="predicted"/>
<dbReference type="Pfam" id="PF05488">
    <property type="entry name" value="PAAR_motif"/>
    <property type="match status" value="1"/>
</dbReference>
<dbReference type="RefSeq" id="WP_017452614.1">
    <property type="nucleotide sequence ID" value="NZ_CP008956.1"/>
</dbReference>
<name>A0A6M3ZXS5_9BURK</name>
<accession>A0A6M3ZXS5</accession>
<protein>
    <submittedName>
        <fullName evidence="1">PAAR domain-containing protein</fullName>
    </submittedName>
</protein>